<evidence type="ECO:0008006" key="5">
    <source>
        <dbReference type="Google" id="ProtNLM"/>
    </source>
</evidence>
<dbReference type="InterPro" id="IPR011990">
    <property type="entry name" value="TPR-like_helical_dom_sf"/>
</dbReference>
<dbReference type="PANTHER" id="PTHR47932">
    <property type="entry name" value="ATPASE EXPRESSION PROTEIN 3"/>
    <property type="match status" value="1"/>
</dbReference>
<comment type="caution">
    <text evidence="3">The sequence shown here is derived from an EMBL/GenBank/DDBJ whole genome shotgun (WGS) entry which is preliminary data.</text>
</comment>
<proteinExistence type="predicted"/>
<dbReference type="NCBIfam" id="TIGR00756">
    <property type="entry name" value="PPR"/>
    <property type="match status" value="8"/>
</dbReference>
<dbReference type="InterPro" id="IPR002885">
    <property type="entry name" value="PPR_rpt"/>
</dbReference>
<dbReference type="EMBL" id="JACMSC010000017">
    <property type="protein sequence ID" value="KAG6478131.1"/>
    <property type="molecule type" value="Genomic_DNA"/>
</dbReference>
<feature type="repeat" description="PPR" evidence="2">
    <location>
        <begin position="324"/>
        <end position="358"/>
    </location>
</feature>
<feature type="repeat" description="PPR" evidence="2">
    <location>
        <begin position="359"/>
        <end position="393"/>
    </location>
</feature>
<evidence type="ECO:0000313" key="4">
    <source>
        <dbReference type="Proteomes" id="UP000734854"/>
    </source>
</evidence>
<dbReference type="Gene3D" id="1.25.40.10">
    <property type="entry name" value="Tetratricopeptide repeat domain"/>
    <property type="match status" value="5"/>
</dbReference>
<dbReference type="Proteomes" id="UP000734854">
    <property type="component" value="Unassembled WGS sequence"/>
</dbReference>
<keyword evidence="4" id="KW-1185">Reference proteome</keyword>
<evidence type="ECO:0000256" key="2">
    <source>
        <dbReference type="PROSITE-ProRule" id="PRU00708"/>
    </source>
</evidence>
<dbReference type="Pfam" id="PF01535">
    <property type="entry name" value="PPR"/>
    <property type="match status" value="2"/>
</dbReference>
<dbReference type="Pfam" id="PF12854">
    <property type="entry name" value="PPR_1"/>
    <property type="match status" value="1"/>
</dbReference>
<dbReference type="Pfam" id="PF13041">
    <property type="entry name" value="PPR_2"/>
    <property type="match status" value="3"/>
</dbReference>
<reference evidence="3 4" key="1">
    <citation type="submission" date="2020-08" db="EMBL/GenBank/DDBJ databases">
        <title>Plant Genome Project.</title>
        <authorList>
            <person name="Zhang R.-G."/>
        </authorList>
    </citation>
    <scope>NUCLEOTIDE SEQUENCE [LARGE SCALE GENOMIC DNA]</scope>
    <source>
        <tissue evidence="3">Rhizome</tissue>
    </source>
</reference>
<sequence length="754" mass="85034">MVVITGRLPDERAEEVPINEPLGESVHHIDPLYSPIAKGAYCSARSSCTTRPPDAEVAYATPDEIDNWPPSPSVPAIDRRLSPLARYVLDSFRRHRRWCPEVLSDLRKLRRFPPDLVAEVLRSRPLIDPSLSTQFFHWAGKQKGFRHSFASYNALAYALNAAARPAAADQLPDLMHAQGKQPSEKQLEILIRMHADAGRGLRIFRIFRKMRGKFGVKPRIHLYNRILDALVATGHLDLALSVYDDLKVDGCQEEAITFTILAKGLCRAGRMDDLFQLLERMRTELCKPDVFAYTAMLKALVSERNMDGCLRVWEEMVKDGVKADAMAYSTMVSGLSKAGRVEKGYELFLEIKREGFVIDRAVYGSLVEGFVAEGRVGDGCKLLNEMINDGYCGDLCIYNSLIRGLCLVGRVDKAHKLFQVLIQEGIIPSSETVIPMLSVYADSSDKGNFFQLVDQLAALKLSILNHIADFFSSFVTNADREMKALEVFEELKARGHCSIVIYNILIERLQSIKDVKHALALFDEIRHSEVFQPDSNTYSLIISCFIEEGHIREACSCYNLMKENSWTPSIEAYCLLVKGLCKIGEINTAITFVKDCLGNVTNGPMEFKYSLTIINTCRMKSPEKVIKILHEIIDQNCQLEDIIYCSVIYGFCKYASLEEARKVLTAMRDRKFLKEADFIVYEELLKEHLKKATAALVISSWKFFGHESKIKSQVTRRNGEVIWDSKCVLDGARTLKKNGTFLNCLGLGILELNS</sequence>
<dbReference type="GO" id="GO:0003729">
    <property type="term" value="F:mRNA binding"/>
    <property type="evidence" value="ECO:0007669"/>
    <property type="project" value="TreeGrafter"/>
</dbReference>
<feature type="repeat" description="PPR" evidence="2">
    <location>
        <begin position="289"/>
        <end position="323"/>
    </location>
</feature>
<gene>
    <name evidence="3" type="ORF">ZIOFF_061563</name>
</gene>
<evidence type="ECO:0000256" key="1">
    <source>
        <dbReference type="ARBA" id="ARBA00022737"/>
    </source>
</evidence>
<feature type="repeat" description="PPR" evidence="2">
    <location>
        <begin position="254"/>
        <end position="288"/>
    </location>
</feature>
<keyword evidence="1" id="KW-0677">Repeat</keyword>
<accession>A0A8J5EZT9</accession>
<protein>
    <recommendedName>
        <fullName evidence="5">Pentatricopeptide repeat-containing protein</fullName>
    </recommendedName>
</protein>
<evidence type="ECO:0000313" key="3">
    <source>
        <dbReference type="EMBL" id="KAG6478131.1"/>
    </source>
</evidence>
<feature type="repeat" description="PPR" evidence="2">
    <location>
        <begin position="534"/>
        <end position="568"/>
    </location>
</feature>
<dbReference type="PROSITE" id="PS51375">
    <property type="entry name" value="PPR"/>
    <property type="match status" value="7"/>
</dbReference>
<dbReference type="AlphaFoldDB" id="A0A8J5EZT9"/>
<feature type="repeat" description="PPR" evidence="2">
    <location>
        <begin position="394"/>
        <end position="428"/>
    </location>
</feature>
<organism evidence="3 4">
    <name type="scientific">Zingiber officinale</name>
    <name type="common">Ginger</name>
    <name type="synonym">Amomum zingiber</name>
    <dbReference type="NCBI Taxonomy" id="94328"/>
    <lineage>
        <taxon>Eukaryota</taxon>
        <taxon>Viridiplantae</taxon>
        <taxon>Streptophyta</taxon>
        <taxon>Embryophyta</taxon>
        <taxon>Tracheophyta</taxon>
        <taxon>Spermatophyta</taxon>
        <taxon>Magnoliopsida</taxon>
        <taxon>Liliopsida</taxon>
        <taxon>Zingiberales</taxon>
        <taxon>Zingiberaceae</taxon>
        <taxon>Zingiber</taxon>
    </lineage>
</organism>
<dbReference type="PANTHER" id="PTHR47932:SF10">
    <property type="entry name" value="OS07G0179000 PROTEIN"/>
    <property type="match status" value="1"/>
</dbReference>
<feature type="repeat" description="PPR" evidence="2">
    <location>
        <begin position="219"/>
        <end position="253"/>
    </location>
</feature>
<name>A0A8J5EZT9_ZINOF</name>